<dbReference type="Proteomes" id="UP000224130">
    <property type="component" value="Unassembled WGS sequence"/>
</dbReference>
<keyword evidence="1" id="KW-1133">Transmembrane helix</keyword>
<evidence type="ECO:0000259" key="2">
    <source>
        <dbReference type="PROSITE" id="PS51782"/>
    </source>
</evidence>
<gene>
    <name evidence="3" type="ORF">ATJ88_1497</name>
</gene>
<accession>A0A2A9EX69</accession>
<dbReference type="InterPro" id="IPR036779">
    <property type="entry name" value="LysM_dom_sf"/>
</dbReference>
<keyword evidence="1" id="KW-0472">Membrane</keyword>
<keyword evidence="1" id="KW-0812">Transmembrane</keyword>
<evidence type="ECO:0000256" key="1">
    <source>
        <dbReference type="SAM" id="Phobius"/>
    </source>
</evidence>
<dbReference type="AlphaFoldDB" id="A0A2A9EX69"/>
<dbReference type="EMBL" id="PDJJ01000001">
    <property type="protein sequence ID" value="PFG42825.1"/>
    <property type="molecule type" value="Genomic_DNA"/>
</dbReference>
<dbReference type="Gene3D" id="3.10.350.10">
    <property type="entry name" value="LysM domain"/>
    <property type="match status" value="1"/>
</dbReference>
<dbReference type="RefSeq" id="WP_098463277.1">
    <property type="nucleotide sequence ID" value="NZ_PDJJ01000001.1"/>
</dbReference>
<dbReference type="PROSITE" id="PS51782">
    <property type="entry name" value="LYSM"/>
    <property type="match status" value="1"/>
</dbReference>
<protein>
    <submittedName>
        <fullName evidence="3">LysM domain-containing protein</fullName>
    </submittedName>
</protein>
<feature type="domain" description="LysM" evidence="2">
    <location>
        <begin position="60"/>
        <end position="110"/>
    </location>
</feature>
<feature type="transmembrane region" description="Helical" evidence="1">
    <location>
        <begin position="28"/>
        <end position="50"/>
    </location>
</feature>
<dbReference type="OrthoDB" id="5084290at2"/>
<name>A0A2A9EX69_9MICO</name>
<reference evidence="3 4" key="1">
    <citation type="submission" date="2017-10" db="EMBL/GenBank/DDBJ databases">
        <title>Sequencing the genomes of 1000 actinobacteria strains.</title>
        <authorList>
            <person name="Klenk H.-P."/>
        </authorList>
    </citation>
    <scope>NUCLEOTIDE SEQUENCE [LARGE SCALE GENOMIC DNA]</scope>
    <source>
        <strain evidence="3 4">DSM 21863</strain>
    </source>
</reference>
<dbReference type="Pfam" id="PF01476">
    <property type="entry name" value="LysM"/>
    <property type="match status" value="1"/>
</dbReference>
<dbReference type="SUPFAM" id="SSF54106">
    <property type="entry name" value="LysM domain"/>
    <property type="match status" value="1"/>
</dbReference>
<proteinExistence type="predicted"/>
<dbReference type="CDD" id="cd00118">
    <property type="entry name" value="LysM"/>
    <property type="match status" value="1"/>
</dbReference>
<dbReference type="InterPro" id="IPR018392">
    <property type="entry name" value="LysM"/>
</dbReference>
<comment type="caution">
    <text evidence="3">The sequence shown here is derived from an EMBL/GenBank/DDBJ whole genome shotgun (WGS) entry which is preliminary data.</text>
</comment>
<sequence>MSTITAVPQGDLGPLGLDGLRLTVRGRVVLVLLALLAVAGGLLGGVQAVAGTETVRVEVDLHTVAPGETLWGFARTLVEPGEDVRDVVAELKALNGMRTSELRVGQVVALPAD</sequence>
<evidence type="ECO:0000313" key="3">
    <source>
        <dbReference type="EMBL" id="PFG42825.1"/>
    </source>
</evidence>
<keyword evidence="4" id="KW-1185">Reference proteome</keyword>
<evidence type="ECO:0000313" key="4">
    <source>
        <dbReference type="Proteomes" id="UP000224130"/>
    </source>
</evidence>
<organism evidence="3 4">
    <name type="scientific">Isoptericola jiangsuensis</name>
    <dbReference type="NCBI Taxonomy" id="548579"/>
    <lineage>
        <taxon>Bacteria</taxon>
        <taxon>Bacillati</taxon>
        <taxon>Actinomycetota</taxon>
        <taxon>Actinomycetes</taxon>
        <taxon>Micrococcales</taxon>
        <taxon>Promicromonosporaceae</taxon>
        <taxon>Isoptericola</taxon>
    </lineage>
</organism>